<evidence type="ECO:0000313" key="2">
    <source>
        <dbReference type="EMBL" id="GLV54413.1"/>
    </source>
</evidence>
<gene>
    <name evidence="2" type="ORF">KDH_12600</name>
</gene>
<evidence type="ECO:0000313" key="3">
    <source>
        <dbReference type="Proteomes" id="UP001344906"/>
    </source>
</evidence>
<dbReference type="EMBL" id="BSRI01000001">
    <property type="protein sequence ID" value="GLV54413.1"/>
    <property type="molecule type" value="Genomic_DNA"/>
</dbReference>
<protein>
    <submittedName>
        <fullName evidence="2">Uncharacterized protein</fullName>
    </submittedName>
</protein>
<keyword evidence="1" id="KW-1133">Transmembrane helix</keyword>
<comment type="caution">
    <text evidence="2">The sequence shown here is derived from an EMBL/GenBank/DDBJ whole genome shotgun (WGS) entry which is preliminary data.</text>
</comment>
<evidence type="ECO:0000256" key="1">
    <source>
        <dbReference type="SAM" id="Phobius"/>
    </source>
</evidence>
<keyword evidence="1" id="KW-0472">Membrane</keyword>
<dbReference type="Proteomes" id="UP001344906">
    <property type="component" value="Unassembled WGS sequence"/>
</dbReference>
<dbReference type="RefSeq" id="WP_338248088.1">
    <property type="nucleotide sequence ID" value="NZ_BSRI01000001.1"/>
</dbReference>
<keyword evidence="3" id="KW-1185">Reference proteome</keyword>
<keyword evidence="1" id="KW-0812">Transmembrane</keyword>
<proteinExistence type="predicted"/>
<sequence>MKEPLTLGFRPGLVILVDEVGQNIGKYLQTVMHLVDLDDVLSQCIGCIYTSEASPTGRYYEMSATMLEDSPVREDALESLIEWSLRTIQTGRRLNAIRDAGYILSDTRAQIYIVGGADVPYLASVLQMVHRRLSKVHLATNVCYMLSSFQLRQQTGPLVTPTAYASVPNPSLTNSDCEVPYWAEREIPNFCFIYEDQVFYPQQQFVSEDESYYALAEALFGLLVTGLLNTPQLQAALHINPATPNYGNVGSISSSFIVFPKTSVLSYCSARLSIALLVQWLQDLRSQLVPDGRRVEAQRCAREQVDHIQSWLDDTQPRLRERTDANIKSTKTLQFKKSLGPNLRMLELPPERAAKNTFSSVAHHYQNEQQRLLSQLRDASQKLFTVFTHQQVYHLAKRDVSLRNPWEEVVENQANSALDLYDSWNQVVTQACSEAGQRVEADLKLQVERFWSHEEYGTELAGIFIDEFLHRMSMLEHRYALLRQEHTTTYQHLLARCKDVAVDNRWFVSEKASTIINAMHGDEGASAMPTMDHRLVTADMVQSGASLRYMPEEEQTVVKHLMQRMHWCELQVPSLLNHLVIAVPCMLAFFLASLALFPLTSLMIASPLVVMSLTIVMLHCFYHWRLQRNVEVAKGDILLFYQHHYAHRCEMREDILRRLVLGPVIRRAQSIKERLDTFDDFLEHMHDTLDTHAHSLQSELFHGPSHTRDIFVANGVRLQEKQKNHLDDLFVQIQQQRRHAPVKKWHQELYDIRRELIALFHTEQQSLLELDEQEAQQRILSFINDIIVYYLSGEITDLKMMLESQDTWRETFDRAASPLYRVEEGAHNAQYVFVCANQEHMQAAAHHLPDYVYPIYLPLKNEWVLTMAFFHGGSPTSLDATVLFPYKP</sequence>
<accession>A0ABQ6FPQ6</accession>
<feature type="transmembrane region" description="Helical" evidence="1">
    <location>
        <begin position="575"/>
        <end position="597"/>
    </location>
</feature>
<name>A0ABQ6FPQ6_9CHLR</name>
<feature type="transmembrane region" description="Helical" evidence="1">
    <location>
        <begin position="604"/>
        <end position="624"/>
    </location>
</feature>
<organism evidence="2 3">
    <name type="scientific">Dictyobacter halimunensis</name>
    <dbReference type="NCBI Taxonomy" id="3026934"/>
    <lineage>
        <taxon>Bacteria</taxon>
        <taxon>Bacillati</taxon>
        <taxon>Chloroflexota</taxon>
        <taxon>Ktedonobacteria</taxon>
        <taxon>Ktedonobacterales</taxon>
        <taxon>Dictyobacteraceae</taxon>
        <taxon>Dictyobacter</taxon>
    </lineage>
</organism>
<reference evidence="2 3" key="1">
    <citation type="submission" date="2023-02" db="EMBL/GenBank/DDBJ databases">
        <title>Dictyobacter halimunensis sp. nov., a new member of the class Ktedonobacteria from forest soil in a geothermal area.</title>
        <authorList>
            <person name="Rachmania M.K."/>
            <person name="Ningsih F."/>
            <person name="Sakai Y."/>
            <person name="Yabe S."/>
            <person name="Yokota A."/>
            <person name="Sjamsuridzal W."/>
        </authorList>
    </citation>
    <scope>NUCLEOTIDE SEQUENCE [LARGE SCALE GENOMIC DNA]</scope>
    <source>
        <strain evidence="2 3">S3.2.2.5</strain>
    </source>
</reference>